<accession>A0AAU1UH10</accession>
<name>A0AAU1UH10_9ACTN</name>
<protein>
    <recommendedName>
        <fullName evidence="2">Alpha/beta hydrolase</fullName>
    </recommendedName>
</protein>
<evidence type="ECO:0008006" key="2">
    <source>
        <dbReference type="Google" id="ProtNLM"/>
    </source>
</evidence>
<proteinExistence type="predicted"/>
<dbReference type="EMBL" id="CP108195">
    <property type="protein sequence ID" value="WTS16928.1"/>
    <property type="molecule type" value="Genomic_DNA"/>
</dbReference>
<reference evidence="1" key="1">
    <citation type="submission" date="2022-10" db="EMBL/GenBank/DDBJ databases">
        <title>The complete genomes of actinobacterial strains from the NBC collection.</title>
        <authorList>
            <person name="Joergensen T.S."/>
            <person name="Alvarez Arevalo M."/>
            <person name="Sterndorff E.B."/>
            <person name="Faurdal D."/>
            <person name="Vuksanovic O."/>
            <person name="Mourched A.-S."/>
            <person name="Charusanti P."/>
            <person name="Shaw S."/>
            <person name="Blin K."/>
            <person name="Weber T."/>
        </authorList>
    </citation>
    <scope>NUCLEOTIDE SEQUENCE</scope>
    <source>
        <strain evidence="1">NBC_00119</strain>
    </source>
</reference>
<organism evidence="1">
    <name type="scientific">Streptomyces sp. NBC_00119</name>
    <dbReference type="NCBI Taxonomy" id="2975659"/>
    <lineage>
        <taxon>Bacteria</taxon>
        <taxon>Bacillati</taxon>
        <taxon>Actinomycetota</taxon>
        <taxon>Actinomycetes</taxon>
        <taxon>Kitasatosporales</taxon>
        <taxon>Streptomycetaceae</taxon>
        <taxon>Streptomyces</taxon>
    </lineage>
</organism>
<gene>
    <name evidence="1" type="ORF">OHU69_41265</name>
</gene>
<dbReference type="AlphaFoldDB" id="A0AAU1UH10"/>
<sequence>MGRRQDAAFFFHARAVADLPQARTYEHDAGGVYFAESHAADLAPQILDFTAGLRTSD</sequence>
<evidence type="ECO:0000313" key="1">
    <source>
        <dbReference type="EMBL" id="WTS16928.1"/>
    </source>
</evidence>